<evidence type="ECO:0000256" key="1">
    <source>
        <dbReference type="ARBA" id="ARBA00004479"/>
    </source>
</evidence>
<name>A0A978VPA0_ZIZJJ</name>
<dbReference type="Proteomes" id="UP000813462">
    <property type="component" value="Unassembled WGS sequence"/>
</dbReference>
<keyword evidence="2" id="KW-0418">Kinase</keyword>
<dbReference type="SUPFAM" id="SSF56112">
    <property type="entry name" value="Protein kinase-like (PK-like)"/>
    <property type="match status" value="1"/>
</dbReference>
<keyword evidence="4" id="KW-0732">Signal</keyword>
<comment type="subcellular location">
    <subcellularLocation>
        <location evidence="1">Membrane</location>
        <topology evidence="1">Single-pass type I membrane protein</topology>
    </subcellularLocation>
</comment>
<evidence type="ECO:0008006" key="11">
    <source>
        <dbReference type="Google" id="ProtNLM"/>
    </source>
</evidence>
<reference evidence="9" key="1">
    <citation type="journal article" date="2021" name="Front. Plant Sci.">
        <title>Chromosome-Scale Genome Assembly for Chinese Sour Jujube and Insights Into Its Genome Evolution and Domestication Signature.</title>
        <authorList>
            <person name="Shen L.-Y."/>
            <person name="Luo H."/>
            <person name="Wang X.-L."/>
            <person name="Wang X.-M."/>
            <person name="Qiu X.-J."/>
            <person name="Liu H."/>
            <person name="Zhou S.-S."/>
            <person name="Jia K.-H."/>
            <person name="Nie S."/>
            <person name="Bao Y.-T."/>
            <person name="Zhang R.-G."/>
            <person name="Yun Q.-Z."/>
            <person name="Chai Y.-H."/>
            <person name="Lu J.-Y."/>
            <person name="Li Y."/>
            <person name="Zhao S.-W."/>
            <person name="Mao J.-F."/>
            <person name="Jia S.-G."/>
            <person name="Mao Y.-M."/>
        </authorList>
    </citation>
    <scope>NUCLEOTIDE SEQUENCE</scope>
    <source>
        <strain evidence="9">AT0</strain>
        <tissue evidence="9">Leaf</tissue>
    </source>
</reference>
<keyword evidence="2" id="KW-0808">Transferase</keyword>
<dbReference type="EMBL" id="JAEACU010000003">
    <property type="protein sequence ID" value="KAH7537375.1"/>
    <property type="molecule type" value="Genomic_DNA"/>
</dbReference>
<keyword evidence="2" id="KW-0723">Serine/threonine-protein kinase</keyword>
<evidence type="ECO:0000313" key="10">
    <source>
        <dbReference type="Proteomes" id="UP000813462"/>
    </source>
</evidence>
<sequence length="292" mass="32656">MVTLSSKSGRSKPKTFNAEIPKLFETEPLPVNQAIQSSHWLNAMKYEYYNTLVLNHTRSLVPNSPNYHLEADPVQQYRVVCRSGKAKANEQMGNGKKIATIVVTIEIDIHKLAGFDGTCYVLNDSNAVQCISFGDLWELSGSCGFVELYGQFVLVGRKSSTLDFLCPELSVKYPISKEYEIKFKQYSEQKVIDSWKNLPHNIVLDEDFILKISDFGLAKLCPLDDSIVSLTAARGTTGYIAPREVEGLEMPQRPFLCSSKKFAEDAQEKSSSIYSSIPDDDTQEINLTSNAN</sequence>
<dbReference type="InterPro" id="IPR045874">
    <property type="entry name" value="LRK10/LRL21-25-like"/>
</dbReference>
<accession>A0A978VPA0</accession>
<keyword evidence="7" id="KW-0325">Glycoprotein</keyword>
<organism evidence="9 10">
    <name type="scientific">Ziziphus jujuba var. spinosa</name>
    <dbReference type="NCBI Taxonomy" id="714518"/>
    <lineage>
        <taxon>Eukaryota</taxon>
        <taxon>Viridiplantae</taxon>
        <taxon>Streptophyta</taxon>
        <taxon>Embryophyta</taxon>
        <taxon>Tracheophyta</taxon>
        <taxon>Spermatophyta</taxon>
        <taxon>Magnoliopsida</taxon>
        <taxon>eudicotyledons</taxon>
        <taxon>Gunneridae</taxon>
        <taxon>Pentapetalae</taxon>
        <taxon>rosids</taxon>
        <taxon>fabids</taxon>
        <taxon>Rosales</taxon>
        <taxon>Rhamnaceae</taxon>
        <taxon>Paliureae</taxon>
        <taxon>Ziziphus</taxon>
    </lineage>
</organism>
<keyword evidence="6" id="KW-0472">Membrane</keyword>
<proteinExistence type="predicted"/>
<comment type="caution">
    <text evidence="9">The sequence shown here is derived from an EMBL/GenBank/DDBJ whole genome shotgun (WGS) entry which is preliminary data.</text>
</comment>
<evidence type="ECO:0000256" key="6">
    <source>
        <dbReference type="ARBA" id="ARBA00023136"/>
    </source>
</evidence>
<evidence type="ECO:0000256" key="8">
    <source>
        <dbReference type="SAM" id="MobiDB-lite"/>
    </source>
</evidence>
<dbReference type="InterPro" id="IPR011009">
    <property type="entry name" value="Kinase-like_dom_sf"/>
</dbReference>
<evidence type="ECO:0000256" key="2">
    <source>
        <dbReference type="ARBA" id="ARBA00022527"/>
    </source>
</evidence>
<evidence type="ECO:0000256" key="5">
    <source>
        <dbReference type="ARBA" id="ARBA00022989"/>
    </source>
</evidence>
<dbReference type="PANTHER" id="PTHR27009">
    <property type="entry name" value="RUST RESISTANCE KINASE LR10-RELATED"/>
    <property type="match status" value="1"/>
</dbReference>
<dbReference type="AlphaFoldDB" id="A0A978VPA0"/>
<evidence type="ECO:0000313" key="9">
    <source>
        <dbReference type="EMBL" id="KAH7537375.1"/>
    </source>
</evidence>
<feature type="region of interest" description="Disordered" evidence="8">
    <location>
        <begin position="271"/>
        <end position="292"/>
    </location>
</feature>
<protein>
    <recommendedName>
        <fullName evidence="11">Protein kinase domain-containing protein</fullName>
    </recommendedName>
</protein>
<evidence type="ECO:0000256" key="7">
    <source>
        <dbReference type="ARBA" id="ARBA00023180"/>
    </source>
</evidence>
<dbReference type="Gene3D" id="1.10.510.10">
    <property type="entry name" value="Transferase(Phosphotransferase) domain 1"/>
    <property type="match status" value="1"/>
</dbReference>
<gene>
    <name evidence="9" type="ORF">FEM48_Zijuj03G0085800</name>
</gene>
<keyword evidence="3" id="KW-0812">Transmembrane</keyword>
<evidence type="ECO:0000256" key="3">
    <source>
        <dbReference type="ARBA" id="ARBA00022692"/>
    </source>
</evidence>
<dbReference type="GO" id="GO:0016020">
    <property type="term" value="C:membrane"/>
    <property type="evidence" value="ECO:0007669"/>
    <property type="project" value="UniProtKB-SubCell"/>
</dbReference>
<keyword evidence="5" id="KW-1133">Transmembrane helix</keyword>
<dbReference type="GO" id="GO:0004674">
    <property type="term" value="F:protein serine/threonine kinase activity"/>
    <property type="evidence" value="ECO:0007669"/>
    <property type="project" value="UniProtKB-KW"/>
</dbReference>
<evidence type="ECO:0000256" key="4">
    <source>
        <dbReference type="ARBA" id="ARBA00022729"/>
    </source>
</evidence>